<reference evidence="3" key="1">
    <citation type="submission" date="2025-08" db="UniProtKB">
        <authorList>
            <consortium name="RefSeq"/>
        </authorList>
    </citation>
    <scope>IDENTIFICATION</scope>
    <source>
        <tissue evidence="3">Adult</tissue>
    </source>
</reference>
<dbReference type="GeneID" id="125777299"/>
<evidence type="ECO:0000313" key="3">
    <source>
        <dbReference type="RefSeq" id="XP_049307697.1"/>
    </source>
</evidence>
<organism evidence="2 3">
    <name type="scientific">Bactrocera dorsalis</name>
    <name type="common">Oriental fruit fly</name>
    <name type="synonym">Dacus dorsalis</name>
    <dbReference type="NCBI Taxonomy" id="27457"/>
    <lineage>
        <taxon>Eukaryota</taxon>
        <taxon>Metazoa</taxon>
        <taxon>Ecdysozoa</taxon>
        <taxon>Arthropoda</taxon>
        <taxon>Hexapoda</taxon>
        <taxon>Insecta</taxon>
        <taxon>Pterygota</taxon>
        <taxon>Neoptera</taxon>
        <taxon>Endopterygota</taxon>
        <taxon>Diptera</taxon>
        <taxon>Brachycera</taxon>
        <taxon>Muscomorpha</taxon>
        <taxon>Tephritoidea</taxon>
        <taxon>Tephritidae</taxon>
        <taxon>Bactrocera</taxon>
        <taxon>Bactrocera</taxon>
    </lineage>
</organism>
<dbReference type="Proteomes" id="UP001652620">
    <property type="component" value="Chromosome 3"/>
</dbReference>
<feature type="signal peptide" evidence="1">
    <location>
        <begin position="1"/>
        <end position="22"/>
    </location>
</feature>
<name>A0ABM3JEP1_BACDO</name>
<gene>
    <name evidence="3" type="primary">LOC125777299</name>
</gene>
<evidence type="ECO:0000313" key="2">
    <source>
        <dbReference type="Proteomes" id="UP001652620"/>
    </source>
</evidence>
<accession>A0ABM3JEP1</accession>
<protein>
    <submittedName>
        <fullName evidence="3">Uncharacterized protein LOC125777299</fullName>
    </submittedName>
</protein>
<dbReference type="RefSeq" id="XP_049307697.1">
    <property type="nucleotide sequence ID" value="XM_049451740.1"/>
</dbReference>
<keyword evidence="2" id="KW-1185">Reference proteome</keyword>
<proteinExistence type="predicted"/>
<keyword evidence="1" id="KW-0732">Signal</keyword>
<evidence type="ECO:0000256" key="1">
    <source>
        <dbReference type="SAM" id="SignalP"/>
    </source>
</evidence>
<sequence length="103" mass="10660">MRAVSVCLIVVVFVAMLVGTTGNPVGDNAVLTLEAADQPLTLFDVDAQQGHENEGDRLARGYGGYRGGYGGGYGGYRGGYGGYRGGYGGYRGGYGGRRGGYYG</sequence>
<feature type="chain" id="PRO_5045744305" evidence="1">
    <location>
        <begin position="23"/>
        <end position="103"/>
    </location>
</feature>